<dbReference type="Proteomes" id="UP000320623">
    <property type="component" value="Unassembled WGS sequence"/>
</dbReference>
<evidence type="ECO:0008006" key="4">
    <source>
        <dbReference type="Google" id="ProtNLM"/>
    </source>
</evidence>
<feature type="transmembrane region" description="Helical" evidence="1">
    <location>
        <begin position="139"/>
        <end position="156"/>
    </location>
</feature>
<evidence type="ECO:0000256" key="1">
    <source>
        <dbReference type="SAM" id="Phobius"/>
    </source>
</evidence>
<name>A0A0S4MZY3_9BACT</name>
<feature type="transmembrane region" description="Helical" evidence="1">
    <location>
        <begin position="7"/>
        <end position="27"/>
    </location>
</feature>
<feature type="transmembrane region" description="Helical" evidence="1">
    <location>
        <begin position="243"/>
        <end position="263"/>
    </location>
</feature>
<keyword evidence="1" id="KW-0472">Membrane</keyword>
<feature type="transmembrane region" description="Helical" evidence="1">
    <location>
        <begin position="33"/>
        <end position="50"/>
    </location>
</feature>
<keyword evidence="1" id="KW-0812">Transmembrane</keyword>
<evidence type="ECO:0000313" key="3">
    <source>
        <dbReference type="Proteomes" id="UP000320623"/>
    </source>
</evidence>
<reference evidence="3" key="1">
    <citation type="submission" date="2015-11" db="EMBL/GenBank/DDBJ databases">
        <authorList>
            <person name="Varghese N."/>
        </authorList>
    </citation>
    <scope>NUCLEOTIDE SEQUENCE [LARGE SCALE GENOMIC DNA]</scope>
</reference>
<keyword evidence="3" id="KW-1185">Reference proteome</keyword>
<proteinExistence type="predicted"/>
<dbReference type="STRING" id="1643428.GCA_001442855_00865"/>
<accession>A0A0S4MZY3</accession>
<dbReference type="AlphaFoldDB" id="A0A0S4MZY3"/>
<keyword evidence="1" id="KW-1133">Transmembrane helix</keyword>
<protein>
    <recommendedName>
        <fullName evidence="4">Lycopene cyclase domain-containing protein</fullName>
    </recommendedName>
</protein>
<dbReference type="OrthoDB" id="9769532at2"/>
<feature type="transmembrane region" description="Helical" evidence="1">
    <location>
        <begin position="101"/>
        <end position="119"/>
    </location>
</feature>
<sequence>MPFYGYIGIFIIILAEILLFMGVKIVGIYFTPIVWTGYILFVDALNFKLYGNSLIKNRRNEFILMLPWSVLCWLIFEAYNFHLKNWFYVGLPDSALARTFGYVWSFATIFPAILETNQLVNPLFKNLNKKPSKTTDTKLTIYFIVGVLCLVIPLVLPSEVASYLFALVWVGFAFLLEPISYKLGGESLFREFESGKMTTLLSLFLAGLICGILWEFWNYWAIGRWIYTVPIPFAGPKIFEMPLLGYLGFLAFAVEVYSMQNFLMTVLKRNQKLAELFGLA</sequence>
<organism evidence="2 3">
    <name type="scientific">Candidatus Thermokryptus mobilis</name>
    <dbReference type="NCBI Taxonomy" id="1643428"/>
    <lineage>
        <taxon>Bacteria</taxon>
        <taxon>Pseudomonadati</taxon>
        <taxon>Candidatus Kryptoniota</taxon>
        <taxon>Candidatus Thermokryptus</taxon>
    </lineage>
</organism>
<evidence type="ECO:0000313" key="2">
    <source>
        <dbReference type="EMBL" id="CUU04043.1"/>
    </source>
</evidence>
<dbReference type="RefSeq" id="WP_140944662.1">
    <property type="nucleotide sequence ID" value="NZ_FAOO01000005.1"/>
</dbReference>
<dbReference type="EMBL" id="FAOO01000005">
    <property type="protein sequence ID" value="CUU04043.1"/>
    <property type="molecule type" value="Genomic_DNA"/>
</dbReference>
<feature type="transmembrane region" description="Helical" evidence="1">
    <location>
        <begin position="162"/>
        <end position="179"/>
    </location>
</feature>
<feature type="transmembrane region" description="Helical" evidence="1">
    <location>
        <begin position="62"/>
        <end position="81"/>
    </location>
</feature>
<gene>
    <name evidence="2" type="ORF">JGI1_00888</name>
</gene>
<feature type="transmembrane region" description="Helical" evidence="1">
    <location>
        <begin position="200"/>
        <end position="223"/>
    </location>
</feature>